<dbReference type="InterPro" id="IPR011009">
    <property type="entry name" value="Kinase-like_dom_sf"/>
</dbReference>
<keyword evidence="6" id="KW-0067">ATP-binding</keyword>
<dbReference type="OrthoDB" id="2158884at2759"/>
<dbReference type="SMART" id="SM00220">
    <property type="entry name" value="S_TKc"/>
    <property type="match status" value="1"/>
</dbReference>
<dbReference type="GO" id="GO:0005524">
    <property type="term" value="F:ATP binding"/>
    <property type="evidence" value="ECO:0007669"/>
    <property type="project" value="UniProtKB-KW"/>
</dbReference>
<evidence type="ECO:0000256" key="4">
    <source>
        <dbReference type="ARBA" id="ARBA00022741"/>
    </source>
</evidence>
<dbReference type="SUPFAM" id="SSF56112">
    <property type="entry name" value="Protein kinase-like (PK-like)"/>
    <property type="match status" value="1"/>
</dbReference>
<dbReference type="eggNOG" id="KOG0661">
    <property type="taxonomic scope" value="Eukaryota"/>
</dbReference>
<dbReference type="Proteomes" id="UP000014254">
    <property type="component" value="Unassembled WGS sequence"/>
</dbReference>
<gene>
    <name evidence="10" type="ORF">HMPREF1544_11127</name>
</gene>
<dbReference type="GO" id="GO:0004674">
    <property type="term" value="F:protein serine/threonine kinase activity"/>
    <property type="evidence" value="ECO:0007669"/>
    <property type="project" value="UniProtKB-KW"/>
</dbReference>
<feature type="region of interest" description="Disordered" evidence="8">
    <location>
        <begin position="406"/>
        <end position="426"/>
    </location>
</feature>
<sequence length="493" mass="56437">MEPRKESPLIHYEILKQIGDGSFGSVHKAKRISSNKIVSSFVLIIPRDHCLNRVSQVAIKIMKKKLNGDHIKEYNTLKNLTPHPNIVKLYETFIDTTKDFYFVMEYMNGGNLYQFIKDRKEAFDNIQAKEVKTILFQVLSGLHHIHHVEGIFHRDMKPENLLISYDNDTLLVKLADFGLATSIKSKPPYTIYTSTRWYRAPEILLKSSTYSYPIDLWAVGTIFAELVTLRPLFPGQSEIDQLFRICQVLGSPGTTSTVLRKKSYHQLLTHQKTPSPLVNMYTGIGGEWKDGVKLAQKMGFQFPKISPRVDCLSSVLQPHPISNDGLDLLSKLLQFDPYKRITSSEALNHPFFTNNNDENAHLTTTAKTSSALFDLPIIPLSPFKLEEEYSQWDLLKKRACPTVYSQEEQEKEQVDQHASTPSSFPRTNSYPSDLYSIASCDGNMVEHCMMKRSISDLSIPSNIIPHQEIQKEQQKKKKPINRLSLWARKHIIV</sequence>
<evidence type="ECO:0000256" key="8">
    <source>
        <dbReference type="SAM" id="MobiDB-lite"/>
    </source>
</evidence>
<keyword evidence="3" id="KW-0808">Transferase</keyword>
<dbReference type="PROSITE" id="PS50011">
    <property type="entry name" value="PROTEIN_KINASE_DOM"/>
    <property type="match status" value="1"/>
</dbReference>
<feature type="domain" description="Protein kinase" evidence="9">
    <location>
        <begin position="12"/>
        <end position="352"/>
    </location>
</feature>
<evidence type="ECO:0000256" key="7">
    <source>
        <dbReference type="ARBA" id="ARBA00023242"/>
    </source>
</evidence>
<evidence type="ECO:0000313" key="11">
    <source>
        <dbReference type="Proteomes" id="UP000014254"/>
    </source>
</evidence>
<proteinExistence type="predicted"/>
<feature type="compositionally biased region" description="Polar residues" evidence="8">
    <location>
        <begin position="416"/>
        <end position="426"/>
    </location>
</feature>
<evidence type="ECO:0000256" key="5">
    <source>
        <dbReference type="ARBA" id="ARBA00022777"/>
    </source>
</evidence>
<dbReference type="InterPro" id="IPR008271">
    <property type="entry name" value="Ser/Thr_kinase_AS"/>
</dbReference>
<dbReference type="VEuPathDB" id="FungiDB:HMPREF1544_11127"/>
<dbReference type="FunFam" id="1.10.510.10:FF:000624">
    <property type="entry name" value="Mitogen-activated protein kinase"/>
    <property type="match status" value="1"/>
</dbReference>
<keyword evidence="7" id="KW-0539">Nucleus</keyword>
<evidence type="ECO:0000256" key="1">
    <source>
        <dbReference type="ARBA" id="ARBA00004123"/>
    </source>
</evidence>
<evidence type="ECO:0000313" key="10">
    <source>
        <dbReference type="EMBL" id="EPB82128.1"/>
    </source>
</evidence>
<dbReference type="STRING" id="1220926.S2JHY7"/>
<keyword evidence="4" id="KW-0547">Nucleotide-binding</keyword>
<dbReference type="Pfam" id="PF00069">
    <property type="entry name" value="Pkinase"/>
    <property type="match status" value="1"/>
</dbReference>
<evidence type="ECO:0000256" key="2">
    <source>
        <dbReference type="ARBA" id="ARBA00022527"/>
    </source>
</evidence>
<dbReference type="OMA" id="NNDENAH"/>
<protein>
    <submittedName>
        <fullName evidence="10">CMGC/RCK/MAK protein kinase</fullName>
    </submittedName>
</protein>
<dbReference type="Gene3D" id="3.30.200.20">
    <property type="entry name" value="Phosphorylase Kinase, domain 1"/>
    <property type="match status" value="1"/>
</dbReference>
<dbReference type="PANTHER" id="PTHR24055">
    <property type="entry name" value="MITOGEN-ACTIVATED PROTEIN KINASE"/>
    <property type="match status" value="1"/>
</dbReference>
<dbReference type="GO" id="GO:0005634">
    <property type="term" value="C:nucleus"/>
    <property type="evidence" value="ECO:0007669"/>
    <property type="project" value="UniProtKB-SubCell"/>
</dbReference>
<evidence type="ECO:0000256" key="6">
    <source>
        <dbReference type="ARBA" id="ARBA00022840"/>
    </source>
</evidence>
<comment type="subcellular location">
    <subcellularLocation>
        <location evidence="1">Nucleus</location>
    </subcellularLocation>
</comment>
<dbReference type="AlphaFoldDB" id="S2JHY7"/>
<organism evidence="10 11">
    <name type="scientific">Mucor circinelloides f. circinelloides (strain 1006PhL)</name>
    <name type="common">Mucormycosis agent</name>
    <name type="synonym">Calyptromyces circinelloides</name>
    <dbReference type="NCBI Taxonomy" id="1220926"/>
    <lineage>
        <taxon>Eukaryota</taxon>
        <taxon>Fungi</taxon>
        <taxon>Fungi incertae sedis</taxon>
        <taxon>Mucoromycota</taxon>
        <taxon>Mucoromycotina</taxon>
        <taxon>Mucoromycetes</taxon>
        <taxon>Mucorales</taxon>
        <taxon>Mucorineae</taxon>
        <taxon>Mucoraceae</taxon>
        <taxon>Mucor</taxon>
    </lineage>
</organism>
<evidence type="ECO:0000256" key="3">
    <source>
        <dbReference type="ARBA" id="ARBA00022679"/>
    </source>
</evidence>
<name>S2JHY7_MUCC1</name>
<accession>S2JHY7</accession>
<reference evidence="11" key="1">
    <citation type="submission" date="2013-05" db="EMBL/GenBank/DDBJ databases">
        <title>The Genome sequence of Mucor circinelloides f. circinelloides 1006PhL.</title>
        <authorList>
            <consortium name="The Broad Institute Genomics Platform"/>
            <person name="Cuomo C."/>
            <person name="Earl A."/>
            <person name="Findley K."/>
            <person name="Lee S.C."/>
            <person name="Walker B."/>
            <person name="Young S."/>
            <person name="Zeng Q."/>
            <person name="Gargeya S."/>
            <person name="Fitzgerald M."/>
            <person name="Haas B."/>
            <person name="Abouelleil A."/>
            <person name="Allen A.W."/>
            <person name="Alvarado L."/>
            <person name="Arachchi H.M."/>
            <person name="Berlin A.M."/>
            <person name="Chapman S.B."/>
            <person name="Gainer-Dewar J."/>
            <person name="Goldberg J."/>
            <person name="Griggs A."/>
            <person name="Gujja S."/>
            <person name="Hansen M."/>
            <person name="Howarth C."/>
            <person name="Imamovic A."/>
            <person name="Ireland A."/>
            <person name="Larimer J."/>
            <person name="McCowan C."/>
            <person name="Murphy C."/>
            <person name="Pearson M."/>
            <person name="Poon T.W."/>
            <person name="Priest M."/>
            <person name="Roberts A."/>
            <person name="Saif S."/>
            <person name="Shea T."/>
            <person name="Sisk P."/>
            <person name="Sykes S."/>
            <person name="Wortman J."/>
            <person name="Nusbaum C."/>
            <person name="Birren B."/>
        </authorList>
    </citation>
    <scope>NUCLEOTIDE SEQUENCE [LARGE SCALE GENOMIC DNA]</scope>
    <source>
        <strain evidence="11">1006PhL</strain>
    </source>
</reference>
<dbReference type="PROSITE" id="PS00108">
    <property type="entry name" value="PROTEIN_KINASE_ST"/>
    <property type="match status" value="1"/>
</dbReference>
<dbReference type="InterPro" id="IPR050117">
    <property type="entry name" value="MAPK"/>
</dbReference>
<dbReference type="Gene3D" id="1.10.510.10">
    <property type="entry name" value="Transferase(Phosphotransferase) domain 1"/>
    <property type="match status" value="1"/>
</dbReference>
<evidence type="ECO:0000259" key="9">
    <source>
        <dbReference type="PROSITE" id="PS50011"/>
    </source>
</evidence>
<keyword evidence="11" id="KW-1185">Reference proteome</keyword>
<dbReference type="InParanoid" id="S2JHY7"/>
<keyword evidence="5 10" id="KW-0418">Kinase</keyword>
<keyword evidence="2" id="KW-0723">Serine/threonine-protein kinase</keyword>
<dbReference type="InterPro" id="IPR000719">
    <property type="entry name" value="Prot_kinase_dom"/>
</dbReference>
<dbReference type="EMBL" id="KE124129">
    <property type="protein sequence ID" value="EPB82128.1"/>
    <property type="molecule type" value="Genomic_DNA"/>
</dbReference>